<comment type="cofactor">
    <cofactor evidence="1">
        <name>L-ascorbate</name>
        <dbReference type="ChEBI" id="CHEBI:38290"/>
    </cofactor>
</comment>
<dbReference type="PROSITE" id="PS51257">
    <property type="entry name" value="PROKAR_LIPOPROTEIN"/>
    <property type="match status" value="1"/>
</dbReference>
<dbReference type="SMART" id="SM00702">
    <property type="entry name" value="P4Hc"/>
    <property type="match status" value="1"/>
</dbReference>
<dbReference type="AlphaFoldDB" id="A0AAJ0HBE1"/>
<reference evidence="8" key="2">
    <citation type="submission" date="2023-06" db="EMBL/GenBank/DDBJ databases">
        <authorList>
            <consortium name="Lawrence Berkeley National Laboratory"/>
            <person name="Haridas S."/>
            <person name="Hensen N."/>
            <person name="Bonometti L."/>
            <person name="Westerberg I."/>
            <person name="Brannstrom I.O."/>
            <person name="Guillou S."/>
            <person name="Cros-Aarteil S."/>
            <person name="Calhoun S."/>
            <person name="Kuo A."/>
            <person name="Mondo S."/>
            <person name="Pangilinan J."/>
            <person name="Riley R."/>
            <person name="Labutti K."/>
            <person name="Andreopoulos B."/>
            <person name="Lipzen A."/>
            <person name="Chen C."/>
            <person name="Yanf M."/>
            <person name="Daum C."/>
            <person name="Ng V."/>
            <person name="Clum A."/>
            <person name="Steindorff A."/>
            <person name="Ohm R."/>
            <person name="Martin F."/>
            <person name="Silar P."/>
            <person name="Natvig D."/>
            <person name="Lalanne C."/>
            <person name="Gautier V."/>
            <person name="Ament-Velasquez S.L."/>
            <person name="Kruys A."/>
            <person name="Hutchinson M.I."/>
            <person name="Powell A.J."/>
            <person name="Barry K."/>
            <person name="Miller A.N."/>
            <person name="Grigoriev I.V."/>
            <person name="Debuchy R."/>
            <person name="Gladieux P."/>
            <person name="Thoren M.H."/>
            <person name="Johannesson H."/>
        </authorList>
    </citation>
    <scope>NUCLEOTIDE SEQUENCE</scope>
    <source>
        <strain evidence="8">CBS 955.72</strain>
    </source>
</reference>
<keyword evidence="4" id="KW-0560">Oxidoreductase</keyword>
<evidence type="ECO:0000256" key="5">
    <source>
        <dbReference type="ARBA" id="ARBA00023004"/>
    </source>
</evidence>
<evidence type="ECO:0000256" key="3">
    <source>
        <dbReference type="ARBA" id="ARBA00022964"/>
    </source>
</evidence>
<dbReference type="GO" id="GO:0051213">
    <property type="term" value="F:dioxygenase activity"/>
    <property type="evidence" value="ECO:0007669"/>
    <property type="project" value="UniProtKB-KW"/>
</dbReference>
<proteinExistence type="predicted"/>
<protein>
    <recommendedName>
        <fullName evidence="7">Fe2OG dioxygenase domain-containing protein</fullName>
    </recommendedName>
</protein>
<evidence type="ECO:0000256" key="1">
    <source>
        <dbReference type="ARBA" id="ARBA00001961"/>
    </source>
</evidence>
<keyword evidence="9" id="KW-1185">Reference proteome</keyword>
<dbReference type="PROSITE" id="PS51471">
    <property type="entry name" value="FE2OG_OXY"/>
    <property type="match status" value="1"/>
</dbReference>
<dbReference type="GO" id="GO:0005506">
    <property type="term" value="F:iron ion binding"/>
    <property type="evidence" value="ECO:0007669"/>
    <property type="project" value="InterPro"/>
</dbReference>
<evidence type="ECO:0000256" key="6">
    <source>
        <dbReference type="SAM" id="MobiDB-lite"/>
    </source>
</evidence>
<dbReference type="Gene3D" id="2.60.120.620">
    <property type="entry name" value="q2cbj1_9rhob like domain"/>
    <property type="match status" value="1"/>
</dbReference>
<dbReference type="Proteomes" id="UP001275084">
    <property type="component" value="Unassembled WGS sequence"/>
</dbReference>
<reference evidence="8" key="1">
    <citation type="journal article" date="2023" name="Mol. Phylogenet. Evol.">
        <title>Genome-scale phylogeny and comparative genomics of the fungal order Sordariales.</title>
        <authorList>
            <person name="Hensen N."/>
            <person name="Bonometti L."/>
            <person name="Westerberg I."/>
            <person name="Brannstrom I.O."/>
            <person name="Guillou S."/>
            <person name="Cros-Aarteil S."/>
            <person name="Calhoun S."/>
            <person name="Haridas S."/>
            <person name="Kuo A."/>
            <person name="Mondo S."/>
            <person name="Pangilinan J."/>
            <person name="Riley R."/>
            <person name="LaButti K."/>
            <person name="Andreopoulos B."/>
            <person name="Lipzen A."/>
            <person name="Chen C."/>
            <person name="Yan M."/>
            <person name="Daum C."/>
            <person name="Ng V."/>
            <person name="Clum A."/>
            <person name="Steindorff A."/>
            <person name="Ohm R.A."/>
            <person name="Martin F."/>
            <person name="Silar P."/>
            <person name="Natvig D.O."/>
            <person name="Lalanne C."/>
            <person name="Gautier V."/>
            <person name="Ament-Velasquez S.L."/>
            <person name="Kruys A."/>
            <person name="Hutchinson M.I."/>
            <person name="Powell A.J."/>
            <person name="Barry K."/>
            <person name="Miller A.N."/>
            <person name="Grigoriev I.V."/>
            <person name="Debuchy R."/>
            <person name="Gladieux P."/>
            <person name="Hiltunen Thoren M."/>
            <person name="Johannesson H."/>
        </authorList>
    </citation>
    <scope>NUCLEOTIDE SEQUENCE</scope>
    <source>
        <strain evidence="8">CBS 955.72</strain>
    </source>
</reference>
<evidence type="ECO:0000259" key="7">
    <source>
        <dbReference type="PROSITE" id="PS51471"/>
    </source>
</evidence>
<evidence type="ECO:0000256" key="4">
    <source>
        <dbReference type="ARBA" id="ARBA00023002"/>
    </source>
</evidence>
<dbReference type="EMBL" id="JAUIQD010000006">
    <property type="protein sequence ID" value="KAK3346421.1"/>
    <property type="molecule type" value="Genomic_DNA"/>
</dbReference>
<organism evidence="8 9">
    <name type="scientific">Lasiosphaeria hispida</name>
    <dbReference type="NCBI Taxonomy" id="260671"/>
    <lineage>
        <taxon>Eukaryota</taxon>
        <taxon>Fungi</taxon>
        <taxon>Dikarya</taxon>
        <taxon>Ascomycota</taxon>
        <taxon>Pezizomycotina</taxon>
        <taxon>Sordariomycetes</taxon>
        <taxon>Sordariomycetidae</taxon>
        <taxon>Sordariales</taxon>
        <taxon>Lasiosphaeriaceae</taxon>
        <taxon>Lasiosphaeria</taxon>
    </lineage>
</organism>
<evidence type="ECO:0000256" key="2">
    <source>
        <dbReference type="ARBA" id="ARBA00022723"/>
    </source>
</evidence>
<gene>
    <name evidence="8" type="ORF">B0T25DRAFT_461040</name>
</gene>
<dbReference type="GO" id="GO:0031418">
    <property type="term" value="F:L-ascorbic acid binding"/>
    <property type="evidence" value="ECO:0007669"/>
    <property type="project" value="InterPro"/>
</dbReference>
<keyword evidence="2" id="KW-0479">Metal-binding</keyword>
<dbReference type="InterPro" id="IPR005123">
    <property type="entry name" value="Oxoglu/Fe-dep_dioxygenase_dom"/>
</dbReference>
<name>A0AAJ0HBE1_9PEZI</name>
<accession>A0AAJ0HBE1</accession>
<comment type="caution">
    <text evidence="8">The sequence shown here is derived from an EMBL/GenBank/DDBJ whole genome shotgun (WGS) entry which is preliminary data.</text>
</comment>
<dbReference type="PANTHER" id="PTHR33099">
    <property type="entry name" value="FE2OG DIOXYGENASE DOMAIN-CONTAINING PROTEIN"/>
    <property type="match status" value="1"/>
</dbReference>
<dbReference type="GO" id="GO:0016705">
    <property type="term" value="F:oxidoreductase activity, acting on paired donors, with incorporation or reduction of molecular oxygen"/>
    <property type="evidence" value="ECO:0007669"/>
    <property type="project" value="InterPro"/>
</dbReference>
<dbReference type="Pfam" id="PF13640">
    <property type="entry name" value="2OG-FeII_Oxy_3"/>
    <property type="match status" value="1"/>
</dbReference>
<keyword evidence="3" id="KW-0223">Dioxygenase</keyword>
<sequence>MEQKFKKSDLLDALEAIKVSGSFASFSNMAGVSCNPSIFVRGIGMIKTPLAEDQARQLIRQARQAPYGRRCDTIVDTSVRNTWELDATQFEFLNPHWTTTLKTCCKTVARGLGITSPVSAELYKMLVYEKGAMFKAHTDTEKIPGMFGTLVICLPSPHEGGDLVLKHRGEKKVFKTSEIQPSLACWYSDVLHEVLPVTSGYRWVLTYNLAVSPELPRPSAGLVRDENRVLRHTLRRWLEQRKRHGAGDQAEADHFYYLLDHEYTEASISLRGLKTTDLARLQCLRAISAELEFDVFLAVLEKEEMGETAYDYNDYRGRGGYGWYDEDEDEDGNKSWHELDEVLDRSASILKLVDLDGHTLRTDMPIDGAHICDSTLQNEDPFEDPSDQGERDYEPYMGNSGPSATHWYRTTVAVLVARDAVNTFLLGGSTLRSSEAQTLLQYYAKQCLEPKTRATGLQMIRRLAPLAWKPPQYYAQTPSQNRAIVLTILETILQLHEYALFGDVLAILRHLKDDDDACAGLFTLINAAAGIGSLQFERIDNSLLECLTSRPVGNWKQPMTVLCPVPGSDIEVWAATEVVKVCLQTCQKTGVGERDGVAAVFLIRQYQDWDYLKANLLPILNEKVAASGFMLGALQEMVKYAAEGVFNLAECLQTYKKLAKQIVNTLNIAEDKSVFSPVRLSPVRLADFFGDCIRFGWDDISAHLGLNIASQATRIPAPQLGGFWIPFIEHLLQTLKDADVPLSTPRYQDIACAIFEVFLDKFVGKEPTPNTSLRRPRVDCSCSDCVWLNEFLESSDQSVGNFPVAKARRRHLHNMLDGVHADVTHLTERHGSPYTLVVTKTFKENEIAKKKWSKRFDAAKQVFAKLGEVQLRALLGDEYDKITGMEHLRLRYRSRASLVSKQAQSEVSRTQPVLGSQQQQARVLAPLLMSQSGLQQNAGQPGSSMGLPGVGALGFGGAAGALPQVAGTKRKAQTQRVDLTEDSE</sequence>
<dbReference type="InterPro" id="IPR044862">
    <property type="entry name" value="Pro_4_hyd_alph_FE2OG_OXY"/>
</dbReference>
<dbReference type="InterPro" id="IPR006620">
    <property type="entry name" value="Pro_4_hyd_alph"/>
</dbReference>
<evidence type="ECO:0000313" key="8">
    <source>
        <dbReference type="EMBL" id="KAK3346421.1"/>
    </source>
</evidence>
<feature type="region of interest" description="Disordered" evidence="6">
    <location>
        <begin position="964"/>
        <end position="984"/>
    </location>
</feature>
<feature type="domain" description="Fe2OG dioxygenase" evidence="7">
    <location>
        <begin position="116"/>
        <end position="211"/>
    </location>
</feature>
<evidence type="ECO:0000313" key="9">
    <source>
        <dbReference type="Proteomes" id="UP001275084"/>
    </source>
</evidence>
<dbReference type="PANTHER" id="PTHR33099:SF7">
    <property type="entry name" value="MYND-TYPE DOMAIN-CONTAINING PROTEIN"/>
    <property type="match status" value="1"/>
</dbReference>
<keyword evidence="5" id="KW-0408">Iron</keyword>